<feature type="region of interest" description="Disordered" evidence="1">
    <location>
        <begin position="30"/>
        <end position="70"/>
    </location>
</feature>
<proteinExistence type="evidence at transcript level"/>
<dbReference type="EMBL" id="GAMC01014805">
    <property type="protein sequence ID" value="JAB91750.1"/>
    <property type="molecule type" value="mRNA"/>
</dbReference>
<dbReference type="AlphaFoldDB" id="W8ASA3"/>
<organism evidence="3">
    <name type="scientific">Ceratitis capitata</name>
    <name type="common">Mediterranean fruit fly</name>
    <name type="synonym">Tephritis capitata</name>
    <dbReference type="NCBI Taxonomy" id="7213"/>
    <lineage>
        <taxon>Eukaryota</taxon>
        <taxon>Metazoa</taxon>
        <taxon>Ecdysozoa</taxon>
        <taxon>Arthropoda</taxon>
        <taxon>Hexapoda</taxon>
        <taxon>Insecta</taxon>
        <taxon>Pterygota</taxon>
        <taxon>Neoptera</taxon>
        <taxon>Endopterygota</taxon>
        <taxon>Diptera</taxon>
        <taxon>Brachycera</taxon>
        <taxon>Muscomorpha</taxon>
        <taxon>Tephritoidea</taxon>
        <taxon>Tephritidae</taxon>
        <taxon>Ceratitis</taxon>
        <taxon>Ceratitis</taxon>
    </lineage>
</organism>
<feature type="chain" id="PRO_5004907683" evidence="2">
    <location>
        <begin position="30"/>
        <end position="122"/>
    </location>
</feature>
<reference evidence="3" key="2">
    <citation type="journal article" date="2014" name="BMC Genomics">
        <title>A genomic perspective to assessing quality of mass-reared SIT flies used in Mediterranean fruit fly (Ceratitis capitata) eradication in California.</title>
        <authorList>
            <person name="Calla B."/>
            <person name="Hall B."/>
            <person name="Hou S."/>
            <person name="Geib S.M."/>
        </authorList>
    </citation>
    <scope>NUCLEOTIDE SEQUENCE</scope>
</reference>
<protein>
    <submittedName>
        <fullName evidence="3">Uncharacterized protein</fullName>
    </submittedName>
</protein>
<name>W8ASA3_CERCA</name>
<accession>W8ASA3</accession>
<reference evidence="3" key="1">
    <citation type="submission" date="2013-07" db="EMBL/GenBank/DDBJ databases">
        <authorList>
            <person name="Geib S."/>
        </authorList>
    </citation>
    <scope>NUCLEOTIDE SEQUENCE</scope>
</reference>
<evidence type="ECO:0000313" key="3">
    <source>
        <dbReference type="EMBL" id="JAB91750.1"/>
    </source>
</evidence>
<dbReference type="OrthoDB" id="6219513at2759"/>
<feature type="signal peptide" evidence="2">
    <location>
        <begin position="1"/>
        <end position="29"/>
    </location>
</feature>
<sequence length="122" mass="13376">MQGFSLERLTPLLLLVLQFSCCLIDTSLAARNPRQGGSGGGGKNGRAERYRGSQQAARKRHNGAGGNGLGGVNGIGSAVMAQNHENNHTEFVKGKSKCEYLFFNKMKKWNKNFSKKFELKTK</sequence>
<evidence type="ECO:0000256" key="2">
    <source>
        <dbReference type="SAM" id="SignalP"/>
    </source>
</evidence>
<evidence type="ECO:0000256" key="1">
    <source>
        <dbReference type="SAM" id="MobiDB-lite"/>
    </source>
</evidence>
<keyword evidence="2" id="KW-0732">Signal</keyword>